<dbReference type="Gene3D" id="3.40.630.30">
    <property type="match status" value="1"/>
</dbReference>
<comment type="caution">
    <text evidence="3">The sequence shown here is derived from an EMBL/GenBank/DDBJ whole genome shotgun (WGS) entry which is preliminary data.</text>
</comment>
<dbReference type="PhylomeDB" id="A0A0W0D714"/>
<dbReference type="InterPro" id="IPR051635">
    <property type="entry name" value="SNAT-like"/>
</dbReference>
<reference evidence="3 4" key="1">
    <citation type="submission" date="2015-10" db="EMBL/GenBank/DDBJ databases">
        <title>Draft genomes sequences of Candida glabrata isolates 1A, 1B, 2A, 2B, 3A and 3B.</title>
        <authorList>
            <person name="Haavelsrud O.E."/>
            <person name="Gaustad P."/>
        </authorList>
    </citation>
    <scope>NUCLEOTIDE SEQUENCE [LARGE SCALE GENOMIC DNA]</scope>
    <source>
        <strain evidence="3">910700640</strain>
    </source>
</reference>
<dbReference type="FunFam" id="3.40.630.30:FF:000108">
    <property type="entry name" value="Polyamine acetyltransferase"/>
    <property type="match status" value="1"/>
</dbReference>
<dbReference type="PANTHER" id="PTHR10908">
    <property type="entry name" value="SEROTONIN N-ACETYLTRANSFERASE"/>
    <property type="match status" value="1"/>
</dbReference>
<dbReference type="GO" id="GO:0006325">
    <property type="term" value="P:chromatin organization"/>
    <property type="evidence" value="ECO:0007669"/>
    <property type="project" value="EnsemblFungi"/>
</dbReference>
<protein>
    <submittedName>
        <fullName evidence="3">Polyamine N-acetyltransferase 1</fullName>
    </submittedName>
</protein>
<dbReference type="Proteomes" id="UP000054886">
    <property type="component" value="Unassembled WGS sequence"/>
</dbReference>
<evidence type="ECO:0000313" key="3">
    <source>
        <dbReference type="EMBL" id="KTB07625.1"/>
    </source>
</evidence>
<dbReference type="VEuPathDB" id="FungiDB:GVI51_G05093"/>
<name>A0A0W0D714_CANGB</name>
<dbReference type="AlphaFoldDB" id="A0A0W0D714"/>
<dbReference type="VEuPathDB" id="FungiDB:B1J91_G05291g"/>
<evidence type="ECO:0000256" key="1">
    <source>
        <dbReference type="ARBA" id="ARBA00022679"/>
    </source>
</evidence>
<proteinExistence type="predicted"/>
<evidence type="ECO:0000256" key="2">
    <source>
        <dbReference type="ARBA" id="ARBA00023315"/>
    </source>
</evidence>
<dbReference type="EMBL" id="LLZZ01000107">
    <property type="protein sequence ID" value="KTB07625.1"/>
    <property type="molecule type" value="Genomic_DNA"/>
</dbReference>
<dbReference type="VEuPathDB" id="FungiDB:GW608_G05071"/>
<dbReference type="GO" id="GO:0004145">
    <property type="term" value="F:diamine N-acetyltransferase activity"/>
    <property type="evidence" value="ECO:0007669"/>
    <property type="project" value="EnsemblFungi"/>
</dbReference>
<dbReference type="GO" id="GO:0004059">
    <property type="term" value="F:aralkylamine N-acetyltransferase activity"/>
    <property type="evidence" value="ECO:0007669"/>
    <property type="project" value="EnsemblFungi"/>
</dbReference>
<dbReference type="PANTHER" id="PTHR10908:SF0">
    <property type="entry name" value="SEROTONIN N-ACETYLTRANSFERASE"/>
    <property type="match status" value="1"/>
</dbReference>
<dbReference type="VEuPathDB" id="FungiDB:CAGL0G05291g"/>
<sequence length="192" mass="21785">MASPTLPLHMYIRPLIIEDSDQVIALESKGFPPHERASEKTIEYRLLTCPELCSGLFIRELDSNGKDIKDEKLIGHVMGTKIKGSFITLSSMQAGSHVEGSSTIAIHSLVIDPEYQKKNLATLLLTDYIQKLSNQEVGNRIVIIAHEHLIPFYERIGFKVIAENKEVTKDPDFSNTKWIDMERELVKEEYDS</sequence>
<organism evidence="3 4">
    <name type="scientific">Candida glabrata</name>
    <name type="common">Yeast</name>
    <name type="synonym">Torulopsis glabrata</name>
    <dbReference type="NCBI Taxonomy" id="5478"/>
    <lineage>
        <taxon>Eukaryota</taxon>
        <taxon>Fungi</taxon>
        <taxon>Dikarya</taxon>
        <taxon>Ascomycota</taxon>
        <taxon>Saccharomycotina</taxon>
        <taxon>Saccharomycetes</taxon>
        <taxon>Saccharomycetales</taxon>
        <taxon>Saccharomycetaceae</taxon>
        <taxon>Nakaseomyces</taxon>
    </lineage>
</organism>
<keyword evidence="1 3" id="KW-0808">Transferase</keyword>
<dbReference type="GO" id="GO:0005737">
    <property type="term" value="C:cytoplasm"/>
    <property type="evidence" value="ECO:0007669"/>
    <property type="project" value="TreeGrafter"/>
</dbReference>
<accession>A0A0W0D714</accession>
<gene>
    <name evidence="3" type="ORF">AO440_001701</name>
</gene>
<dbReference type="Pfam" id="PF13673">
    <property type="entry name" value="Acetyltransf_10"/>
    <property type="match status" value="1"/>
</dbReference>
<dbReference type="PROSITE" id="PS51186">
    <property type="entry name" value="GNAT"/>
    <property type="match status" value="1"/>
</dbReference>
<dbReference type="InterPro" id="IPR000182">
    <property type="entry name" value="GNAT_dom"/>
</dbReference>
<evidence type="ECO:0000313" key="4">
    <source>
        <dbReference type="Proteomes" id="UP000054886"/>
    </source>
</evidence>
<dbReference type="SUPFAM" id="SSF55729">
    <property type="entry name" value="Acyl-CoA N-acyltransferases (Nat)"/>
    <property type="match status" value="1"/>
</dbReference>
<dbReference type="VEuPathDB" id="FungiDB:GWK60_G05071"/>
<dbReference type="InterPro" id="IPR016181">
    <property type="entry name" value="Acyl_CoA_acyltransferase"/>
</dbReference>
<keyword evidence="2" id="KW-0012">Acyltransferase</keyword>